<reference evidence="1" key="1">
    <citation type="journal article" date="2014" name="Int. J. Syst. Evol. Microbiol.">
        <title>Complete genome sequence of Corynebacterium casei LMG S-19264T (=DSM 44701T), isolated from a smear-ripened cheese.</title>
        <authorList>
            <consortium name="US DOE Joint Genome Institute (JGI-PGF)"/>
            <person name="Walter F."/>
            <person name="Albersmeier A."/>
            <person name="Kalinowski J."/>
            <person name="Ruckert C."/>
        </authorList>
    </citation>
    <scope>NUCLEOTIDE SEQUENCE</scope>
    <source>
        <strain evidence="1">JCM 13064</strain>
    </source>
</reference>
<keyword evidence="2" id="KW-1185">Reference proteome</keyword>
<evidence type="ECO:0000313" key="2">
    <source>
        <dbReference type="Proteomes" id="UP000645217"/>
    </source>
</evidence>
<accession>A0A917R2D1</accession>
<comment type="caution">
    <text evidence="1">The sequence shown here is derived from an EMBL/GenBank/DDBJ whole genome shotgun (WGS) entry which is preliminary data.</text>
</comment>
<dbReference type="AlphaFoldDB" id="A0A917R2D1"/>
<reference evidence="1" key="2">
    <citation type="submission" date="2020-09" db="EMBL/GenBank/DDBJ databases">
        <authorList>
            <person name="Sun Q."/>
            <person name="Ohkuma M."/>
        </authorList>
    </citation>
    <scope>NUCLEOTIDE SEQUENCE</scope>
    <source>
        <strain evidence="1">JCM 13064</strain>
    </source>
</reference>
<sequence>MPSVVAVPSALPPRQPARAMTSDAMVSVWGGRLIVTPPSLLRPGGWHRGPTSQVNVLAPDAEAGADAPSP</sequence>
<dbReference type="Proteomes" id="UP000645217">
    <property type="component" value="Unassembled WGS sequence"/>
</dbReference>
<protein>
    <submittedName>
        <fullName evidence="1">Uncharacterized protein</fullName>
    </submittedName>
</protein>
<name>A0A917R2D1_9ACTN</name>
<proteinExistence type="predicted"/>
<evidence type="ECO:0000313" key="1">
    <source>
        <dbReference type="EMBL" id="GGK85672.1"/>
    </source>
</evidence>
<dbReference type="EMBL" id="BMNT01000015">
    <property type="protein sequence ID" value="GGK85672.1"/>
    <property type="molecule type" value="Genomic_DNA"/>
</dbReference>
<organism evidence="1 2">
    <name type="scientific">Sphaerisporangium melleum</name>
    <dbReference type="NCBI Taxonomy" id="321316"/>
    <lineage>
        <taxon>Bacteria</taxon>
        <taxon>Bacillati</taxon>
        <taxon>Actinomycetota</taxon>
        <taxon>Actinomycetes</taxon>
        <taxon>Streptosporangiales</taxon>
        <taxon>Streptosporangiaceae</taxon>
        <taxon>Sphaerisporangium</taxon>
    </lineage>
</organism>
<gene>
    <name evidence="1" type="ORF">GCM10007964_30270</name>
</gene>